<dbReference type="Pfam" id="PF19571">
    <property type="entry name" value="ACT_8"/>
    <property type="match status" value="1"/>
</dbReference>
<feature type="domain" description="ACT" evidence="1">
    <location>
        <begin position="5"/>
        <end position="85"/>
    </location>
</feature>
<accession>A0A0U9HLK7</accession>
<proteinExistence type="predicted"/>
<organism evidence="2 3">
    <name type="scientific">Thermodesulfovibrio aggregans</name>
    <dbReference type="NCBI Taxonomy" id="86166"/>
    <lineage>
        <taxon>Bacteria</taxon>
        <taxon>Pseudomonadati</taxon>
        <taxon>Nitrospirota</taxon>
        <taxon>Thermodesulfovibrionia</taxon>
        <taxon>Thermodesulfovibrionales</taxon>
        <taxon>Thermodesulfovibrionaceae</taxon>
        <taxon>Thermodesulfovibrio</taxon>
    </lineage>
</organism>
<dbReference type="STRING" id="86166.TAGGR_1136"/>
<evidence type="ECO:0000313" key="3">
    <source>
        <dbReference type="Proteomes" id="UP000054976"/>
    </source>
</evidence>
<sequence length="143" mass="16021">MKIKQISVFLENKRGRLYEALSALADQNINIRALSIADTSEFGILRMIVTDPEKAKEVLEKNEFTVKLTNVIAMAVKDKPGGLAEALKHLYDANINIEYIYAFVEKSGEKAVVVIRTENLDRTISILQEKGIALLSWEDVLAL</sequence>
<dbReference type="CDD" id="cd04882">
    <property type="entry name" value="ACT_Bt0572_2"/>
    <property type="match status" value="1"/>
</dbReference>
<dbReference type="InterPro" id="IPR045865">
    <property type="entry name" value="ACT-like_dom_sf"/>
</dbReference>
<gene>
    <name evidence="2" type="ORF">TAGGR_1136</name>
</gene>
<dbReference type="PANTHER" id="PTHR40099:SF1">
    <property type="entry name" value="ACETOLACTATE SYNTHASE, SMALL SUBUNIT"/>
    <property type="match status" value="1"/>
</dbReference>
<name>A0A0U9HLK7_9BACT</name>
<dbReference type="Proteomes" id="UP000054976">
    <property type="component" value="Unassembled WGS sequence"/>
</dbReference>
<dbReference type="OrthoDB" id="9790662at2"/>
<comment type="caution">
    <text evidence="2">The sequence shown here is derived from an EMBL/GenBank/DDBJ whole genome shotgun (WGS) entry which is preliminary data.</text>
</comment>
<dbReference type="InterPro" id="IPR045739">
    <property type="entry name" value="ACT_dom_pair"/>
</dbReference>
<dbReference type="EMBL" id="BCNO01000001">
    <property type="protein sequence ID" value="GAQ93971.1"/>
    <property type="molecule type" value="Genomic_DNA"/>
</dbReference>
<protein>
    <recommendedName>
        <fullName evidence="1">ACT domain-containing protein</fullName>
    </recommendedName>
</protein>
<dbReference type="Gene3D" id="3.30.2130.10">
    <property type="entry name" value="VC0802-like"/>
    <property type="match status" value="1"/>
</dbReference>
<evidence type="ECO:0000259" key="1">
    <source>
        <dbReference type="PROSITE" id="PS51671"/>
    </source>
</evidence>
<evidence type="ECO:0000313" key="2">
    <source>
        <dbReference type="EMBL" id="GAQ93971.1"/>
    </source>
</evidence>
<dbReference type="CDD" id="cd04908">
    <property type="entry name" value="ACT_Bt0572_1"/>
    <property type="match status" value="1"/>
</dbReference>
<dbReference type="SUPFAM" id="SSF55021">
    <property type="entry name" value="ACT-like"/>
    <property type="match status" value="2"/>
</dbReference>
<dbReference type="InterPro" id="IPR002912">
    <property type="entry name" value="ACT_dom"/>
</dbReference>
<dbReference type="AlphaFoldDB" id="A0A0U9HLK7"/>
<dbReference type="PANTHER" id="PTHR40099">
    <property type="entry name" value="ACETOLACTATE SYNTHASE, SMALL SUBUNIT"/>
    <property type="match status" value="1"/>
</dbReference>
<dbReference type="RefSeq" id="WP_059175458.1">
    <property type="nucleotide sequence ID" value="NZ_BCNO01000001.1"/>
</dbReference>
<keyword evidence="3" id="KW-1185">Reference proteome</keyword>
<reference evidence="3" key="1">
    <citation type="submission" date="2016-01" db="EMBL/GenBank/DDBJ databases">
        <title>Draft genome sequence of Thermodesulfovibrio aggregans strain TGE-P1.</title>
        <authorList>
            <person name="Sekiguchi Y."/>
            <person name="Ohashi A."/>
            <person name="Matsuura N."/>
            <person name="Tourlousse M.D."/>
        </authorList>
    </citation>
    <scope>NUCLEOTIDE SEQUENCE [LARGE SCALE GENOMIC DNA]</scope>
    <source>
        <strain evidence="3">TGE-P1</strain>
    </source>
</reference>
<dbReference type="PROSITE" id="PS51671">
    <property type="entry name" value="ACT"/>
    <property type="match status" value="1"/>
</dbReference>